<feature type="non-terminal residue" evidence="2">
    <location>
        <position position="147"/>
    </location>
</feature>
<name>A0AAV5VPJ2_9BILA</name>
<evidence type="ECO:0000256" key="1">
    <source>
        <dbReference type="SAM" id="Phobius"/>
    </source>
</evidence>
<dbReference type="SUPFAM" id="SSF81321">
    <property type="entry name" value="Family A G protein-coupled receptor-like"/>
    <property type="match status" value="1"/>
</dbReference>
<organism evidence="2 3">
    <name type="scientific">Pristionchus fissidentatus</name>
    <dbReference type="NCBI Taxonomy" id="1538716"/>
    <lineage>
        <taxon>Eukaryota</taxon>
        <taxon>Metazoa</taxon>
        <taxon>Ecdysozoa</taxon>
        <taxon>Nematoda</taxon>
        <taxon>Chromadorea</taxon>
        <taxon>Rhabditida</taxon>
        <taxon>Rhabditina</taxon>
        <taxon>Diplogasteromorpha</taxon>
        <taxon>Diplogasteroidea</taxon>
        <taxon>Neodiplogasteridae</taxon>
        <taxon>Pristionchus</taxon>
    </lineage>
</organism>
<accession>A0AAV5VPJ2</accession>
<dbReference type="EMBL" id="BTSY01000004">
    <property type="protein sequence ID" value="GMT21470.1"/>
    <property type="molecule type" value="Genomic_DNA"/>
</dbReference>
<evidence type="ECO:0000313" key="3">
    <source>
        <dbReference type="Proteomes" id="UP001432322"/>
    </source>
</evidence>
<evidence type="ECO:0008006" key="4">
    <source>
        <dbReference type="Google" id="ProtNLM"/>
    </source>
</evidence>
<feature type="non-terminal residue" evidence="2">
    <location>
        <position position="1"/>
    </location>
</feature>
<protein>
    <recommendedName>
        <fullName evidence="4">G protein-coupled receptor</fullName>
    </recommendedName>
</protein>
<dbReference type="Proteomes" id="UP001432322">
    <property type="component" value="Unassembled WGS sequence"/>
</dbReference>
<sequence>LQEVYGVDLFSHNMPGFLGIVYWIINDRGEKEWLVHALFTITVAMCLLALSTTTIVFCLVNVVRAISPSNYSLRLHSSTRLEQRQLFRTLLLQTVIPLFTSYLPLGFIFVGPLFIGVPFGGLGTLLIMSTQIFPMLDPFLVLICIGG</sequence>
<keyword evidence="1" id="KW-0812">Transmembrane</keyword>
<comment type="caution">
    <text evidence="2">The sequence shown here is derived from an EMBL/GenBank/DDBJ whole genome shotgun (WGS) entry which is preliminary data.</text>
</comment>
<reference evidence="2" key="1">
    <citation type="submission" date="2023-10" db="EMBL/GenBank/DDBJ databases">
        <title>Genome assembly of Pristionchus species.</title>
        <authorList>
            <person name="Yoshida K."/>
            <person name="Sommer R.J."/>
        </authorList>
    </citation>
    <scope>NUCLEOTIDE SEQUENCE</scope>
    <source>
        <strain evidence="2">RS5133</strain>
    </source>
</reference>
<dbReference type="PANTHER" id="PTHR22943:SF248">
    <property type="entry name" value="SEVEN TM RECEPTOR"/>
    <property type="match status" value="1"/>
</dbReference>
<gene>
    <name evidence="2" type="ORF">PFISCL1PPCAC_12767</name>
</gene>
<keyword evidence="1" id="KW-0472">Membrane</keyword>
<evidence type="ECO:0000313" key="2">
    <source>
        <dbReference type="EMBL" id="GMT21470.1"/>
    </source>
</evidence>
<keyword evidence="3" id="KW-1185">Reference proteome</keyword>
<proteinExistence type="predicted"/>
<feature type="transmembrane region" description="Helical" evidence="1">
    <location>
        <begin position="7"/>
        <end position="25"/>
    </location>
</feature>
<dbReference type="AlphaFoldDB" id="A0AAV5VPJ2"/>
<feature type="transmembrane region" description="Helical" evidence="1">
    <location>
        <begin position="37"/>
        <end position="66"/>
    </location>
</feature>
<dbReference type="Pfam" id="PF10326">
    <property type="entry name" value="7TM_GPCR_Str"/>
    <property type="match status" value="1"/>
</dbReference>
<feature type="transmembrane region" description="Helical" evidence="1">
    <location>
        <begin position="86"/>
        <end position="103"/>
    </location>
</feature>
<dbReference type="InterPro" id="IPR019428">
    <property type="entry name" value="7TM_GPCR_serpentine_rcpt_Str"/>
</dbReference>
<keyword evidence="1" id="KW-1133">Transmembrane helix</keyword>
<dbReference type="PANTHER" id="PTHR22943">
    <property type="entry name" value="7-TRANSMEMBRANE DOMAIN RECEPTOR C.ELEGANS"/>
    <property type="match status" value="1"/>
</dbReference>